<evidence type="ECO:0000256" key="2">
    <source>
        <dbReference type="ARBA" id="ARBA00001966"/>
    </source>
</evidence>
<evidence type="ECO:0000256" key="17">
    <source>
        <dbReference type="SAM" id="MobiDB-lite"/>
    </source>
</evidence>
<dbReference type="CDD" id="cd01335">
    <property type="entry name" value="Radical_SAM"/>
    <property type="match status" value="1"/>
</dbReference>
<dbReference type="GO" id="GO:0051539">
    <property type="term" value="F:4 iron, 4 sulfur cluster binding"/>
    <property type="evidence" value="ECO:0007669"/>
    <property type="project" value="UniProtKB-KW"/>
</dbReference>
<dbReference type="InterPro" id="IPR010505">
    <property type="entry name" value="MoaA_twitch"/>
</dbReference>
<dbReference type="InterPro" id="IPR040064">
    <property type="entry name" value="MoaA-like"/>
</dbReference>
<dbReference type="NCBIfam" id="NF006870">
    <property type="entry name" value="PRK09364.1"/>
    <property type="match status" value="1"/>
</dbReference>
<feature type="compositionally biased region" description="Low complexity" evidence="17">
    <location>
        <begin position="582"/>
        <end position="604"/>
    </location>
</feature>
<keyword evidence="14" id="KW-0501">Molybdenum cofactor biosynthesis</keyword>
<dbReference type="SMART" id="SM00729">
    <property type="entry name" value="Elp3"/>
    <property type="match status" value="1"/>
</dbReference>
<evidence type="ECO:0000313" key="19">
    <source>
        <dbReference type="EMBL" id="PSK49408.1"/>
    </source>
</evidence>
<dbReference type="CDD" id="cd01420">
    <property type="entry name" value="MoaC_PE"/>
    <property type="match status" value="1"/>
</dbReference>
<evidence type="ECO:0000256" key="9">
    <source>
        <dbReference type="ARBA" id="ARBA00022741"/>
    </source>
</evidence>
<sequence>MAASRSLRRSLWPLRPPQPRLNVYTTRHVSSASAAAAAPESAAPYPPTTEHIHHNLPPLDRRKAIAQAPAFSSFLTDTFGRQHDYLRISLTERCNLRCTYCMPASGVPLSPPSELLTSAEIVYLSSLFVAQGVQKIRLTGGEPTVRKDFLALLGQIGALKSRGLKELAITTNGLVLERRLERMVEAGLTGVNISLDTMDPGMFQIMTRRKGWENVMRGIEKVLKLKEEGAAVKLKVNCVVMRGVNDREVVDFVEFTRDRDIEVRFIEYMPFDGNKWSQKKMVSYGEMVDMIKEKYPTLRRVGEGKNETSKTWEVPGFKGKLGFITSMTHNFCGTCNRLRITSDGNLKVCLFGNSEVSLRDMIRKDNEGRPMDEEAFEAIRQLEMNRHQGLVGPTEPSLWLDRETELLDIIGMAVKRKKEKHAGMGQLENMKNRPMILIGGNRYSRAPRLLRTARHKSAQKPDSARSEPSHNEAFSISGSVPQETEQTDLEESGDLHITTDDSSPVTRAVSSESKDAQADSPVRWRGSRAAPLRNNGHRRVDIKNARPQRKFPSFSDSPAELDSDRSLSGPWTKSTQPEAAYSFTTKPASSPAPPNATTSSPALTHISPTGSISMVDVSSKPPTHRTAIAFGVVKLTSPHLLNMITTNSLSKGNVLTTAQIAGIQAAKRTSDLIPLCHPLPLSHVHVECTPCPAISYHKAKSNDAKATSPRRAQVVDRVEIVAAVSTMGNTGVEMEALAAIVGAGLTVVDMCKAVDKGMQVDNAMVVFKAGGRSGTWRKEVRWCGNLLRGLVDRGVVSGEVVGNLSDNGKGRGGEAGTEES</sequence>
<dbReference type="Pfam" id="PF04055">
    <property type="entry name" value="Radical_SAM"/>
    <property type="match status" value="1"/>
</dbReference>
<dbReference type="NCBIfam" id="TIGR02666">
    <property type="entry name" value="moaA"/>
    <property type="match status" value="1"/>
</dbReference>
<dbReference type="PANTHER" id="PTHR22960:SF0">
    <property type="entry name" value="MOLYBDENUM COFACTOR BIOSYNTHESIS PROTEIN 1"/>
    <property type="match status" value="1"/>
</dbReference>
<dbReference type="Gene3D" id="3.20.20.70">
    <property type="entry name" value="Aldolase class I"/>
    <property type="match status" value="1"/>
</dbReference>
<comment type="similarity">
    <text evidence="5">In the N-terminal section; belongs to the radical SAM superfamily. MoaA family.</text>
</comment>
<keyword evidence="11" id="KW-0411">Iron-sulfur</keyword>
<dbReference type="PROSITE" id="PS01305">
    <property type="entry name" value="MOAA_NIFB_PQQE"/>
    <property type="match status" value="1"/>
</dbReference>
<evidence type="ECO:0000256" key="11">
    <source>
        <dbReference type="ARBA" id="ARBA00023014"/>
    </source>
</evidence>
<feature type="region of interest" description="Disordered" evidence="17">
    <location>
        <begin position="35"/>
        <end position="55"/>
    </location>
</feature>
<name>A0A2P7ZMG0_9PEZI</name>
<comment type="cofactor">
    <cofactor evidence="2">
        <name>[4Fe-4S] cluster</name>
        <dbReference type="ChEBI" id="CHEBI:49883"/>
    </cofactor>
</comment>
<dbReference type="InterPro" id="IPR013785">
    <property type="entry name" value="Aldolase_TIM"/>
</dbReference>
<dbReference type="GO" id="GO:0061798">
    <property type="term" value="F:GTP 3',8'-cyclase activity"/>
    <property type="evidence" value="ECO:0007669"/>
    <property type="project" value="UniProtKB-EC"/>
</dbReference>
<dbReference type="InterPro" id="IPR050105">
    <property type="entry name" value="MoCo_biosynth_MoaA/MoaC"/>
</dbReference>
<evidence type="ECO:0000256" key="1">
    <source>
        <dbReference type="ARBA" id="ARBA00001637"/>
    </source>
</evidence>
<dbReference type="UniPathway" id="UPA00344"/>
<comment type="similarity">
    <text evidence="4">In the C-terminal section; belongs to the MoaC family.</text>
</comment>
<keyword evidence="13" id="KW-0342">GTP-binding</keyword>
<dbReference type="SFLD" id="SFLDG01383">
    <property type="entry name" value="cyclic_pyranopterin_phosphate"/>
    <property type="match status" value="1"/>
</dbReference>
<feature type="domain" description="Radical SAM core" evidence="18">
    <location>
        <begin position="78"/>
        <end position="299"/>
    </location>
</feature>
<dbReference type="InterPro" id="IPR007197">
    <property type="entry name" value="rSAM"/>
</dbReference>
<dbReference type="SFLD" id="SFLDG01067">
    <property type="entry name" value="SPASM/twitch_domain_containing"/>
    <property type="match status" value="1"/>
</dbReference>
<comment type="catalytic activity">
    <reaction evidence="1">
        <text>(8S)-3',8-cyclo-7,8-dihydroguanosine 5'-triphosphate = cyclic pyranopterin phosphate + diphosphate</text>
        <dbReference type="Rhea" id="RHEA:49580"/>
        <dbReference type="ChEBI" id="CHEBI:33019"/>
        <dbReference type="ChEBI" id="CHEBI:59648"/>
        <dbReference type="ChEBI" id="CHEBI:131766"/>
        <dbReference type="EC" id="4.6.1.17"/>
    </reaction>
</comment>
<dbReference type="InterPro" id="IPR006638">
    <property type="entry name" value="Elp3/MiaA/NifB-like_rSAM"/>
</dbReference>
<keyword evidence="6" id="KW-0004">4Fe-4S</keyword>
<organism evidence="19 20">
    <name type="scientific">Elsinoe australis</name>
    <dbReference type="NCBI Taxonomy" id="40998"/>
    <lineage>
        <taxon>Eukaryota</taxon>
        <taxon>Fungi</taxon>
        <taxon>Dikarya</taxon>
        <taxon>Ascomycota</taxon>
        <taxon>Pezizomycotina</taxon>
        <taxon>Dothideomycetes</taxon>
        <taxon>Dothideomycetidae</taxon>
        <taxon>Myriangiales</taxon>
        <taxon>Elsinoaceae</taxon>
        <taxon>Elsinoe</taxon>
    </lineage>
</organism>
<keyword evidence="7" id="KW-0949">S-adenosyl-L-methionine</keyword>
<keyword evidence="15" id="KW-0456">Lyase</keyword>
<dbReference type="InterPro" id="IPR013483">
    <property type="entry name" value="MoaA"/>
</dbReference>
<keyword evidence="9" id="KW-0547">Nucleotide-binding</keyword>
<evidence type="ECO:0000256" key="12">
    <source>
        <dbReference type="ARBA" id="ARBA00023128"/>
    </source>
</evidence>
<dbReference type="PROSITE" id="PS51918">
    <property type="entry name" value="RADICAL_SAM"/>
    <property type="match status" value="1"/>
</dbReference>
<comment type="pathway">
    <text evidence="3">Cofactor biosynthesis; molybdopterin biosynthesis.</text>
</comment>
<dbReference type="InterPro" id="IPR023045">
    <property type="entry name" value="MoaC"/>
</dbReference>
<dbReference type="InterPro" id="IPR000385">
    <property type="entry name" value="MoaA_NifB_PqqE_Fe-S-bd_CS"/>
</dbReference>
<dbReference type="Gene3D" id="3.30.70.640">
    <property type="entry name" value="Molybdopterin cofactor biosynthesis C (MoaC) domain"/>
    <property type="match status" value="1"/>
</dbReference>
<protein>
    <submittedName>
        <fullName evidence="19">Molybdenum cofactor biosynthesis protein 1</fullName>
    </submittedName>
</protein>
<dbReference type="InterPro" id="IPR002820">
    <property type="entry name" value="Mopterin_CF_biosynth-C_dom"/>
</dbReference>
<comment type="catalytic activity">
    <reaction evidence="16">
        <text>GTP + AH2 + S-adenosyl-L-methionine = (8S)-3',8-cyclo-7,8-dihydroguanosine 5'-triphosphate + 5'-deoxyadenosine + L-methionine + A + H(+)</text>
        <dbReference type="Rhea" id="RHEA:49576"/>
        <dbReference type="ChEBI" id="CHEBI:13193"/>
        <dbReference type="ChEBI" id="CHEBI:15378"/>
        <dbReference type="ChEBI" id="CHEBI:17319"/>
        <dbReference type="ChEBI" id="CHEBI:17499"/>
        <dbReference type="ChEBI" id="CHEBI:37565"/>
        <dbReference type="ChEBI" id="CHEBI:57844"/>
        <dbReference type="ChEBI" id="CHEBI:59789"/>
        <dbReference type="ChEBI" id="CHEBI:131766"/>
        <dbReference type="EC" id="4.1.99.22"/>
    </reaction>
</comment>
<dbReference type="EMBL" id="NHZQ01000155">
    <property type="protein sequence ID" value="PSK49408.1"/>
    <property type="molecule type" value="Genomic_DNA"/>
</dbReference>
<evidence type="ECO:0000259" key="18">
    <source>
        <dbReference type="PROSITE" id="PS51918"/>
    </source>
</evidence>
<accession>A0A2P7ZMG0</accession>
<evidence type="ECO:0000256" key="8">
    <source>
        <dbReference type="ARBA" id="ARBA00022723"/>
    </source>
</evidence>
<dbReference type="AlphaFoldDB" id="A0A2P7ZMG0"/>
<reference evidence="19 20" key="1">
    <citation type="submission" date="2017-05" db="EMBL/GenBank/DDBJ databases">
        <title>Draft genome sequence of Elsinoe australis.</title>
        <authorList>
            <person name="Cheng Q."/>
        </authorList>
    </citation>
    <scope>NUCLEOTIDE SEQUENCE [LARGE SCALE GENOMIC DNA]</scope>
    <source>
        <strain evidence="19 20">NL1</strain>
    </source>
</reference>
<dbReference type="SFLD" id="SFLDS00029">
    <property type="entry name" value="Radical_SAM"/>
    <property type="match status" value="1"/>
</dbReference>
<evidence type="ECO:0000256" key="14">
    <source>
        <dbReference type="ARBA" id="ARBA00023150"/>
    </source>
</evidence>
<keyword evidence="8" id="KW-0479">Metal-binding</keyword>
<dbReference type="SUPFAM" id="SSF102114">
    <property type="entry name" value="Radical SAM enzymes"/>
    <property type="match status" value="1"/>
</dbReference>
<evidence type="ECO:0000256" key="3">
    <source>
        <dbReference type="ARBA" id="ARBA00005046"/>
    </source>
</evidence>
<dbReference type="InterPro" id="IPR036522">
    <property type="entry name" value="MoaC_sf"/>
</dbReference>
<feature type="compositionally biased region" description="Polar residues" evidence="17">
    <location>
        <begin position="500"/>
        <end position="511"/>
    </location>
</feature>
<evidence type="ECO:0000256" key="16">
    <source>
        <dbReference type="ARBA" id="ARBA00048697"/>
    </source>
</evidence>
<dbReference type="OrthoDB" id="429626at2759"/>
<gene>
    <name evidence="19" type="ORF">B9Z65_8203</name>
</gene>
<evidence type="ECO:0000256" key="15">
    <source>
        <dbReference type="ARBA" id="ARBA00023239"/>
    </source>
</evidence>
<evidence type="ECO:0000256" key="7">
    <source>
        <dbReference type="ARBA" id="ARBA00022691"/>
    </source>
</evidence>
<dbReference type="GO" id="GO:0046872">
    <property type="term" value="F:metal ion binding"/>
    <property type="evidence" value="ECO:0007669"/>
    <property type="project" value="UniProtKB-KW"/>
</dbReference>
<proteinExistence type="inferred from homology"/>
<dbReference type="NCBIfam" id="TIGR00581">
    <property type="entry name" value="moaC"/>
    <property type="match status" value="1"/>
</dbReference>
<dbReference type="SFLD" id="SFLDG01386">
    <property type="entry name" value="main_SPASM_domain-containing"/>
    <property type="match status" value="1"/>
</dbReference>
<dbReference type="GO" id="GO:0005525">
    <property type="term" value="F:GTP binding"/>
    <property type="evidence" value="ECO:0007669"/>
    <property type="project" value="UniProtKB-KW"/>
</dbReference>
<dbReference type="InterPro" id="IPR058240">
    <property type="entry name" value="rSAM_sf"/>
</dbReference>
<keyword evidence="12" id="KW-0496">Mitochondrion</keyword>
<dbReference type="STRING" id="40998.A0A2P7ZMG0"/>
<evidence type="ECO:0000313" key="20">
    <source>
        <dbReference type="Proteomes" id="UP000243723"/>
    </source>
</evidence>
<feature type="compositionally biased region" description="Polar residues" evidence="17">
    <location>
        <begin position="472"/>
        <end position="484"/>
    </location>
</feature>
<dbReference type="InterPro" id="IPR047594">
    <property type="entry name" value="MoaC_bact/euk"/>
</dbReference>
<dbReference type="Pfam" id="PF06463">
    <property type="entry name" value="Mob_synth_C"/>
    <property type="match status" value="1"/>
</dbReference>
<dbReference type="GO" id="GO:0006777">
    <property type="term" value="P:Mo-molybdopterin cofactor biosynthetic process"/>
    <property type="evidence" value="ECO:0007669"/>
    <property type="project" value="UniProtKB-KW"/>
</dbReference>
<evidence type="ECO:0000256" key="10">
    <source>
        <dbReference type="ARBA" id="ARBA00023004"/>
    </source>
</evidence>
<evidence type="ECO:0000256" key="13">
    <source>
        <dbReference type="ARBA" id="ARBA00023134"/>
    </source>
</evidence>
<dbReference type="Proteomes" id="UP000243723">
    <property type="component" value="Unassembled WGS sequence"/>
</dbReference>
<keyword evidence="20" id="KW-1185">Reference proteome</keyword>
<evidence type="ECO:0000256" key="5">
    <source>
        <dbReference type="ARBA" id="ARBA00009862"/>
    </source>
</evidence>
<dbReference type="HAMAP" id="MF_01225_B">
    <property type="entry name" value="MoaA_B"/>
    <property type="match status" value="1"/>
</dbReference>
<dbReference type="GO" id="GO:0061799">
    <property type="term" value="F:cyclic pyranopterin monophosphate synthase activity"/>
    <property type="evidence" value="ECO:0007669"/>
    <property type="project" value="UniProtKB-EC"/>
</dbReference>
<evidence type="ECO:0000256" key="4">
    <source>
        <dbReference type="ARBA" id="ARBA00008484"/>
    </source>
</evidence>
<keyword evidence="10" id="KW-0408">Iron</keyword>
<dbReference type="Pfam" id="PF01967">
    <property type="entry name" value="MoaC"/>
    <property type="match status" value="1"/>
</dbReference>
<comment type="caution">
    <text evidence="19">The sequence shown here is derived from an EMBL/GenBank/DDBJ whole genome shotgun (WGS) entry which is preliminary data.</text>
</comment>
<dbReference type="PANTHER" id="PTHR22960">
    <property type="entry name" value="MOLYBDOPTERIN COFACTOR SYNTHESIS PROTEIN A"/>
    <property type="match status" value="1"/>
</dbReference>
<dbReference type="CDD" id="cd21117">
    <property type="entry name" value="Twitch_MoaA"/>
    <property type="match status" value="1"/>
</dbReference>
<evidence type="ECO:0000256" key="6">
    <source>
        <dbReference type="ARBA" id="ARBA00022485"/>
    </source>
</evidence>
<dbReference type="SUPFAM" id="SSF55040">
    <property type="entry name" value="Molybdenum cofactor biosynthesis protein C, MoaC"/>
    <property type="match status" value="1"/>
</dbReference>
<feature type="region of interest" description="Disordered" evidence="17">
    <location>
        <begin position="453"/>
        <end position="607"/>
    </location>
</feature>